<dbReference type="AlphaFoldDB" id="A0A448WS12"/>
<dbReference type="InterPro" id="IPR039748">
    <property type="entry name" value="RPC3"/>
</dbReference>
<accession>A0A448WS12</accession>
<dbReference type="Proteomes" id="UP000784294">
    <property type="component" value="Unassembled WGS sequence"/>
</dbReference>
<dbReference type="GO" id="GO:0005666">
    <property type="term" value="C:RNA polymerase III complex"/>
    <property type="evidence" value="ECO:0007669"/>
    <property type="project" value="UniProtKB-UniRule"/>
</dbReference>
<comment type="similarity">
    <text evidence="1">Belongs to the eukaryotic RPC3/POLR3C RNA polymerase subunit family.</text>
</comment>
<proteinExistence type="inferred from homology"/>
<keyword evidence="1" id="KW-0804">Transcription</keyword>
<comment type="subcellular location">
    <subcellularLocation>
        <location evidence="1">Nucleus</location>
    </subcellularLocation>
</comment>
<dbReference type="Gene3D" id="1.10.10.10">
    <property type="entry name" value="Winged helix-like DNA-binding domain superfamily/Winged helix DNA-binding domain"/>
    <property type="match status" value="1"/>
</dbReference>
<dbReference type="OrthoDB" id="272392at2759"/>
<dbReference type="EMBL" id="CAAALY010038654">
    <property type="protein sequence ID" value="VEL18786.1"/>
    <property type="molecule type" value="Genomic_DNA"/>
</dbReference>
<protein>
    <recommendedName>
        <fullName evidence="1">DNA-directed RNA polymerase III subunit RPC3</fullName>
        <shortName evidence="1">RNA polymerase III subunit C3</shortName>
    </recommendedName>
</protein>
<keyword evidence="1" id="KW-0539">Nucleus</keyword>
<evidence type="ECO:0000313" key="2">
    <source>
        <dbReference type="EMBL" id="VEL18786.1"/>
    </source>
</evidence>
<dbReference type="InterPro" id="IPR036388">
    <property type="entry name" value="WH-like_DNA-bd_sf"/>
</dbReference>
<dbReference type="PANTHER" id="PTHR12949:SF0">
    <property type="entry name" value="DNA-DIRECTED RNA POLYMERASE III SUBUNIT RPC3"/>
    <property type="match status" value="1"/>
</dbReference>
<comment type="subunit">
    <text evidence="1">Component of the RNA polymerase III (Pol III) complex consisting of 17 subunits.</text>
</comment>
<dbReference type="PANTHER" id="PTHR12949">
    <property type="entry name" value="RNA POLYMERASE III DNA DIRECTED -RELATED"/>
    <property type="match status" value="1"/>
</dbReference>
<organism evidence="2 3">
    <name type="scientific">Protopolystoma xenopodis</name>
    <dbReference type="NCBI Taxonomy" id="117903"/>
    <lineage>
        <taxon>Eukaryota</taxon>
        <taxon>Metazoa</taxon>
        <taxon>Spiralia</taxon>
        <taxon>Lophotrochozoa</taxon>
        <taxon>Platyhelminthes</taxon>
        <taxon>Monogenea</taxon>
        <taxon>Polyopisthocotylea</taxon>
        <taxon>Polystomatidea</taxon>
        <taxon>Polystomatidae</taxon>
        <taxon>Protopolystoma</taxon>
    </lineage>
</organism>
<comment type="caution">
    <text evidence="2">The sequence shown here is derived from an EMBL/GenBank/DDBJ whole genome shotgun (WGS) entry which is preliminary data.</text>
</comment>
<evidence type="ECO:0000256" key="1">
    <source>
        <dbReference type="RuleBase" id="RU367076"/>
    </source>
</evidence>
<dbReference type="GO" id="GO:0003697">
    <property type="term" value="F:single-stranded DNA binding"/>
    <property type="evidence" value="ECO:0007669"/>
    <property type="project" value="UniProtKB-UniRule"/>
</dbReference>
<keyword evidence="3" id="KW-1185">Reference proteome</keyword>
<sequence>MQILFLKGSSSIREIIKHSRYILPAHKIPEILTSLIRHNVVTILRENDIKYSMNFNSLLSFPRYPLYAKLVFHFYGKAAEDIILILFLAGKAYSSELLQRCLVLTTDRPRESTSYIESLVSSLETLVKTCVLKAEIPKTFKTSQDEVNEAVTSISISKSELINNLRAFAARKKLMENEGLTTASAEFKDITTGDSWDLMITPNIDTIEAIWRDKLICQMAAEKIDKTAGDILSRLLCIATAAGRNTQITSHESGVISRTELMKSFRVVPEFFESYMSILLGDPI</sequence>
<comment type="function">
    <text evidence="1">DNA-dependent RNA polymerase catalyzes the transcription of DNA into RNA using the four ribonucleoside triphosphates as substrates. Specific core component of RNA polymerase III which synthesizes small RNAs, such as 5S rRNA and tRNAs.</text>
</comment>
<name>A0A448WS12_9PLAT</name>
<keyword evidence="1" id="KW-0240">DNA-directed RNA polymerase</keyword>
<reference evidence="2" key="1">
    <citation type="submission" date="2018-11" db="EMBL/GenBank/DDBJ databases">
        <authorList>
            <consortium name="Pathogen Informatics"/>
        </authorList>
    </citation>
    <scope>NUCLEOTIDE SEQUENCE</scope>
</reference>
<evidence type="ECO:0000313" key="3">
    <source>
        <dbReference type="Proteomes" id="UP000784294"/>
    </source>
</evidence>
<gene>
    <name evidence="2" type="ORF">PXEA_LOCUS12226</name>
</gene>